<protein>
    <submittedName>
        <fullName evidence="8">THAP domain containing 5</fullName>
    </submittedName>
</protein>
<evidence type="ECO:0000256" key="2">
    <source>
        <dbReference type="ARBA" id="ARBA00022771"/>
    </source>
</evidence>
<keyword evidence="1" id="KW-0479">Metal-binding</keyword>
<dbReference type="SUPFAM" id="SSF57716">
    <property type="entry name" value="Glucocorticoid receptor-like (DNA-binding domain)"/>
    <property type="match status" value="1"/>
</dbReference>
<dbReference type="EMBL" id="ICPP01004931">
    <property type="protein sequence ID" value="LAC37575.1"/>
    <property type="molecule type" value="Transcribed_RNA"/>
</dbReference>
<keyword evidence="2 5" id="KW-0863">Zinc-finger</keyword>
<reference evidence="8" key="2">
    <citation type="submission" date="2020-03" db="EMBL/GenBank/DDBJ databases">
        <authorList>
            <consortium name="Environmental Genome Science Research Promotion Project"/>
            <person name="Nakajima N."/>
            <person name="Onuma M."/>
            <person name="Endoh D."/>
        </authorList>
    </citation>
    <scope>NUCLEOTIDE SEQUENCE</scope>
</reference>
<organism evidence="8">
    <name type="scientific">Hypotaenidia okinawae</name>
    <dbReference type="NCBI Taxonomy" id="2861861"/>
    <lineage>
        <taxon>Eukaryota</taxon>
        <taxon>Metazoa</taxon>
        <taxon>Chordata</taxon>
        <taxon>Craniata</taxon>
        <taxon>Vertebrata</taxon>
        <taxon>Euteleostomi</taxon>
        <taxon>Archelosauria</taxon>
        <taxon>Archosauria</taxon>
        <taxon>Dinosauria</taxon>
        <taxon>Saurischia</taxon>
        <taxon>Theropoda</taxon>
        <taxon>Coelurosauria</taxon>
        <taxon>Aves</taxon>
        <taxon>Neognathae</taxon>
        <taxon>Neoaves</taxon>
        <taxon>Gruiformes</taxon>
        <taxon>Rallidae</taxon>
        <taxon>Hypotaenidia</taxon>
    </lineage>
</organism>
<feature type="region of interest" description="Disordered" evidence="6">
    <location>
        <begin position="42"/>
        <end position="77"/>
    </location>
</feature>
<dbReference type="PROSITE" id="PS50950">
    <property type="entry name" value="ZF_THAP"/>
    <property type="match status" value="1"/>
</dbReference>
<evidence type="ECO:0000259" key="7">
    <source>
        <dbReference type="PROSITE" id="PS50950"/>
    </source>
</evidence>
<dbReference type="Pfam" id="PF05485">
    <property type="entry name" value="THAP"/>
    <property type="match status" value="1"/>
</dbReference>
<dbReference type="InterPro" id="IPR052224">
    <property type="entry name" value="THAP_domain_protein"/>
</dbReference>
<dbReference type="InterPro" id="IPR006612">
    <property type="entry name" value="THAP_Znf"/>
</dbReference>
<evidence type="ECO:0000256" key="3">
    <source>
        <dbReference type="ARBA" id="ARBA00022833"/>
    </source>
</evidence>
<dbReference type="AlphaFoldDB" id="A0A6G1RF12"/>
<proteinExistence type="predicted"/>
<evidence type="ECO:0000313" key="8">
    <source>
        <dbReference type="EMBL" id="LAC37575.1"/>
    </source>
</evidence>
<evidence type="ECO:0000256" key="1">
    <source>
        <dbReference type="ARBA" id="ARBA00022723"/>
    </source>
</evidence>
<accession>A0A6G1RF12</accession>
<dbReference type="SMART" id="SM00980">
    <property type="entry name" value="THAP"/>
    <property type="match status" value="1"/>
</dbReference>
<dbReference type="PANTHER" id="PTHR46927">
    <property type="entry name" value="AGAP005574-PA"/>
    <property type="match status" value="1"/>
</dbReference>
<sequence length="272" mass="29073">MRRENWVPTRHQHLCSDHFEPSCFQYRWGVRYLRPDAIPTIFPKGESPDTSPGAACPEQPLPASAEKPVMPERPPTQQTTALGAVVIALAADSTATSLLLSPPSLVEPGDSCEGVPSSLQPVPAVTMLPMSPHPEQLSDAAVALPAAEALPQLKPVAALPVQGQQTAISSALTSPIISTIPIVSQTATPTSPPVELSTEELIAVMLMLQRKVKVLQQRQRRHRARLEAMEGLAEQLRSKSLQSKERLGLVGDSSATGRVMSFSEGGCVIFSG</sequence>
<evidence type="ECO:0000256" key="4">
    <source>
        <dbReference type="ARBA" id="ARBA00023125"/>
    </source>
</evidence>
<dbReference type="PANTHER" id="PTHR46927:SF2">
    <property type="entry name" value="THAP DOMAIN-CONTAINING PROTEIN 8"/>
    <property type="match status" value="1"/>
</dbReference>
<keyword evidence="3" id="KW-0862">Zinc</keyword>
<dbReference type="GO" id="GO:0003677">
    <property type="term" value="F:DNA binding"/>
    <property type="evidence" value="ECO:0007669"/>
    <property type="project" value="UniProtKB-UniRule"/>
</dbReference>
<reference evidence="8" key="1">
    <citation type="submission" date="2020-03" db="EMBL/GenBank/DDBJ databases">
        <title>Okinawa Rail whole genome shotgun sequence.</title>
        <authorList>
            <person name="Nakajima N."/>
            <person name="Onuma M."/>
            <person name="Endoh D."/>
        </authorList>
    </citation>
    <scope>NUCLEOTIDE SEQUENCE</scope>
</reference>
<evidence type="ECO:0000256" key="6">
    <source>
        <dbReference type="SAM" id="MobiDB-lite"/>
    </source>
</evidence>
<dbReference type="GO" id="GO:0008270">
    <property type="term" value="F:zinc ion binding"/>
    <property type="evidence" value="ECO:0007669"/>
    <property type="project" value="UniProtKB-KW"/>
</dbReference>
<keyword evidence="4 5" id="KW-0238">DNA-binding</keyword>
<feature type="domain" description="THAP-type" evidence="7">
    <location>
        <begin position="1"/>
        <end position="42"/>
    </location>
</feature>
<evidence type="ECO:0000256" key="5">
    <source>
        <dbReference type="PROSITE-ProRule" id="PRU00309"/>
    </source>
</evidence>
<name>A0A6G1RF12_9GRUI</name>